<feature type="region of interest" description="Disordered" evidence="1">
    <location>
        <begin position="59"/>
        <end position="123"/>
    </location>
</feature>
<reference evidence="2" key="1">
    <citation type="submission" date="2025-08" db="UniProtKB">
        <authorList>
            <consortium name="RefSeq"/>
        </authorList>
    </citation>
    <scope>IDENTIFICATION</scope>
</reference>
<feature type="compositionally biased region" description="Polar residues" evidence="1">
    <location>
        <begin position="89"/>
        <end position="106"/>
    </location>
</feature>
<dbReference type="RefSeq" id="XP_016463814.1">
    <property type="nucleotide sequence ID" value="XM_016608328.1"/>
</dbReference>
<organism evidence="2">
    <name type="scientific">Nicotiana tabacum</name>
    <name type="common">Common tobacco</name>
    <dbReference type="NCBI Taxonomy" id="4097"/>
    <lineage>
        <taxon>Eukaryota</taxon>
        <taxon>Viridiplantae</taxon>
        <taxon>Streptophyta</taxon>
        <taxon>Embryophyta</taxon>
        <taxon>Tracheophyta</taxon>
        <taxon>Spermatophyta</taxon>
        <taxon>Magnoliopsida</taxon>
        <taxon>eudicotyledons</taxon>
        <taxon>Gunneridae</taxon>
        <taxon>Pentapetalae</taxon>
        <taxon>asterids</taxon>
        <taxon>lamiids</taxon>
        <taxon>Solanales</taxon>
        <taxon>Solanaceae</taxon>
        <taxon>Nicotianoideae</taxon>
        <taxon>Nicotianeae</taxon>
        <taxon>Nicotiana</taxon>
    </lineage>
</organism>
<dbReference type="PaxDb" id="4097-A0A1S3ZHG2"/>
<name>A0A1S3ZHG2_TOBAC</name>
<protein>
    <submittedName>
        <fullName evidence="2">Uncharacterized protein</fullName>
    </submittedName>
</protein>
<dbReference type="AlphaFoldDB" id="A0A1S3ZHG2"/>
<feature type="compositionally biased region" description="Low complexity" evidence="1">
    <location>
        <begin position="63"/>
        <end position="77"/>
    </location>
</feature>
<proteinExistence type="predicted"/>
<accession>A0A1S3ZHG2</accession>
<dbReference type="KEGG" id="nta:107786827"/>
<evidence type="ECO:0000313" key="2">
    <source>
        <dbReference type="RefSeq" id="XP_016463814.1"/>
    </source>
</evidence>
<evidence type="ECO:0000256" key="1">
    <source>
        <dbReference type="SAM" id="MobiDB-lite"/>
    </source>
</evidence>
<gene>
    <name evidence="2" type="primary">LOC107786827</name>
</gene>
<sequence>MEYRQISSPNCYPRSKTPMHEVVSMIYHISEKVTNITIWQHKTNARLISILRESHLRQQGRESSMTLTNSSTTPSPSQVRQMLQRGKPQHNQHIQISQNLPKQSHSPKGPYFPPPNYRPPTHYQHQPPFRPQAHIPIIPPPQMTQPRPPMNLPPQYMPRVPSRRDNLPQEECVDDSFDSIFIPLAKRFNFYSEMGKCEYGDALLESEQVTYNNINIKEENFHLYSNELTSFVFDLDDSYAYLCDDFVECEKESKVFDASTSINCFTYFIPTFERTFSLDFANASMRKSKNISFGVWSDHFEQKESNFIDYFVKVQQEKIAKGKKGLELTL</sequence>
<dbReference type="STRING" id="4097.A0A1S3ZHG2"/>
<dbReference type="OrthoDB" id="10292554at2759"/>